<evidence type="ECO:0000256" key="4">
    <source>
        <dbReference type="ARBA" id="ARBA00022683"/>
    </source>
</evidence>
<accession>A0A1H9EN15</accession>
<organism evidence="6 7">
    <name type="scientific">Ectothiorhodospira magna</name>
    <dbReference type="NCBI Taxonomy" id="867345"/>
    <lineage>
        <taxon>Bacteria</taxon>
        <taxon>Pseudomonadati</taxon>
        <taxon>Pseudomonadota</taxon>
        <taxon>Gammaproteobacteria</taxon>
        <taxon>Chromatiales</taxon>
        <taxon>Ectothiorhodospiraceae</taxon>
        <taxon>Ectothiorhodospira</taxon>
    </lineage>
</organism>
<dbReference type="InterPro" id="IPR050399">
    <property type="entry name" value="HPr"/>
</dbReference>
<dbReference type="NCBIfam" id="TIGR01003">
    <property type="entry name" value="PTS_HPr_family"/>
    <property type="match status" value="1"/>
</dbReference>
<dbReference type="GO" id="GO:0009401">
    <property type="term" value="P:phosphoenolpyruvate-dependent sugar phosphotransferase system"/>
    <property type="evidence" value="ECO:0007669"/>
    <property type="project" value="UniProtKB-KW"/>
</dbReference>
<dbReference type="SUPFAM" id="SSF55594">
    <property type="entry name" value="HPr-like"/>
    <property type="match status" value="1"/>
</dbReference>
<keyword evidence="3" id="KW-0963">Cytoplasm</keyword>
<keyword evidence="7" id="KW-1185">Reference proteome</keyword>
<dbReference type="CDD" id="cd00367">
    <property type="entry name" value="PTS-HPr_like"/>
    <property type="match status" value="1"/>
</dbReference>
<evidence type="ECO:0000313" key="6">
    <source>
        <dbReference type="EMBL" id="SEQ27114.1"/>
    </source>
</evidence>
<comment type="similarity">
    <text evidence="2">Belongs to the HPr family.</text>
</comment>
<dbReference type="PROSITE" id="PS00589">
    <property type="entry name" value="PTS_HPR_SER"/>
    <property type="match status" value="1"/>
</dbReference>
<evidence type="ECO:0000256" key="2">
    <source>
        <dbReference type="ARBA" id="ARBA00010736"/>
    </source>
</evidence>
<proteinExistence type="inferred from homology"/>
<evidence type="ECO:0000256" key="1">
    <source>
        <dbReference type="ARBA" id="ARBA00004496"/>
    </source>
</evidence>
<comment type="subcellular location">
    <subcellularLocation>
        <location evidence="1">Cytoplasm</location>
    </subcellularLocation>
</comment>
<dbReference type="InterPro" id="IPR035895">
    <property type="entry name" value="HPr-like_sf"/>
</dbReference>
<dbReference type="PROSITE" id="PS51350">
    <property type="entry name" value="PTS_HPR_DOM"/>
    <property type="match status" value="1"/>
</dbReference>
<dbReference type="GO" id="GO:0005737">
    <property type="term" value="C:cytoplasm"/>
    <property type="evidence" value="ECO:0007669"/>
    <property type="project" value="UniProtKB-SubCell"/>
</dbReference>
<dbReference type="OrthoDB" id="9798965at2"/>
<evidence type="ECO:0000256" key="3">
    <source>
        <dbReference type="ARBA" id="ARBA00022490"/>
    </source>
</evidence>
<dbReference type="InterPro" id="IPR000032">
    <property type="entry name" value="HPr-like"/>
</dbReference>
<keyword evidence="4" id="KW-0598">Phosphotransferase system</keyword>
<evidence type="ECO:0000313" key="7">
    <source>
        <dbReference type="Proteomes" id="UP000199496"/>
    </source>
</evidence>
<feature type="domain" description="HPr" evidence="5">
    <location>
        <begin position="1"/>
        <end position="88"/>
    </location>
</feature>
<reference evidence="6 7" key="1">
    <citation type="submission" date="2016-10" db="EMBL/GenBank/DDBJ databases">
        <authorList>
            <person name="de Groot N.N."/>
        </authorList>
    </citation>
    <scope>NUCLEOTIDE SEQUENCE [LARGE SCALE GENOMIC DNA]</scope>
    <source>
        <strain evidence="6 7">B7-7</strain>
    </source>
</reference>
<name>A0A1H9EN15_9GAMM</name>
<dbReference type="Pfam" id="PF00381">
    <property type="entry name" value="PTS-HPr"/>
    <property type="match status" value="1"/>
</dbReference>
<dbReference type="RefSeq" id="WP_090208092.1">
    <property type="nucleotide sequence ID" value="NZ_FOFO01000022.1"/>
</dbReference>
<dbReference type="InterPro" id="IPR002114">
    <property type="entry name" value="PTS_HPr_Ser_P_site"/>
</dbReference>
<gene>
    <name evidence="6" type="ORF">SAMN05421693_12236</name>
</gene>
<dbReference type="Proteomes" id="UP000199496">
    <property type="component" value="Unassembled WGS sequence"/>
</dbReference>
<dbReference type="PANTHER" id="PTHR33705:SF2">
    <property type="entry name" value="PHOSPHOCARRIER PROTEIN NPR"/>
    <property type="match status" value="1"/>
</dbReference>
<protein>
    <submittedName>
        <fullName evidence="6">Phosphocarrier protein</fullName>
    </submittedName>
</protein>
<dbReference type="STRING" id="867345.SAMN05421693_12236"/>
<sequence length="89" mass="9262">MPSQALTIINRLGMHARAAAKFVSLASSFDATITVEKGGRRVNGKSIMGVMMLAAGKGSQVQLTAEGDDAEAALKALEGLINDKFGEPE</sequence>
<dbReference type="Gene3D" id="3.30.1340.10">
    <property type="entry name" value="HPr-like"/>
    <property type="match status" value="1"/>
</dbReference>
<dbReference type="PROSITE" id="PS00369">
    <property type="entry name" value="PTS_HPR_HIS"/>
    <property type="match status" value="1"/>
</dbReference>
<evidence type="ECO:0000259" key="5">
    <source>
        <dbReference type="PROSITE" id="PS51350"/>
    </source>
</evidence>
<dbReference type="AlphaFoldDB" id="A0A1H9EN15"/>
<dbReference type="InterPro" id="IPR001020">
    <property type="entry name" value="PTS_HPr_His_P_site"/>
</dbReference>
<dbReference type="PANTHER" id="PTHR33705">
    <property type="entry name" value="PHOSPHOCARRIER PROTEIN HPR"/>
    <property type="match status" value="1"/>
</dbReference>
<dbReference type="PRINTS" id="PR00107">
    <property type="entry name" value="PHOSPHOCPHPR"/>
</dbReference>
<dbReference type="EMBL" id="FOFO01000022">
    <property type="protein sequence ID" value="SEQ27114.1"/>
    <property type="molecule type" value="Genomic_DNA"/>
</dbReference>